<dbReference type="EMBL" id="CAAALY010009429">
    <property type="protein sequence ID" value="VEL10590.1"/>
    <property type="molecule type" value="Genomic_DNA"/>
</dbReference>
<gene>
    <name evidence="2" type="ORF">PXEA_LOCUS4030</name>
</gene>
<keyword evidence="3" id="KW-1185">Reference proteome</keyword>
<comment type="caution">
    <text evidence="2">The sequence shown here is derived from an EMBL/GenBank/DDBJ whole genome shotgun (WGS) entry which is preliminary data.</text>
</comment>
<evidence type="ECO:0000313" key="2">
    <source>
        <dbReference type="EMBL" id="VEL10590.1"/>
    </source>
</evidence>
<accession>A0A448WFL4</accession>
<dbReference type="AlphaFoldDB" id="A0A448WFL4"/>
<dbReference type="OrthoDB" id="3176171at2759"/>
<protein>
    <submittedName>
        <fullName evidence="2">Uncharacterized protein</fullName>
    </submittedName>
</protein>
<keyword evidence="1" id="KW-0175">Coiled coil</keyword>
<dbReference type="Proteomes" id="UP000784294">
    <property type="component" value="Unassembled WGS sequence"/>
</dbReference>
<proteinExistence type="predicted"/>
<feature type="coiled-coil region" evidence="1">
    <location>
        <begin position="16"/>
        <end position="67"/>
    </location>
</feature>
<evidence type="ECO:0000313" key="3">
    <source>
        <dbReference type="Proteomes" id="UP000784294"/>
    </source>
</evidence>
<organism evidence="2 3">
    <name type="scientific">Protopolystoma xenopodis</name>
    <dbReference type="NCBI Taxonomy" id="117903"/>
    <lineage>
        <taxon>Eukaryota</taxon>
        <taxon>Metazoa</taxon>
        <taxon>Spiralia</taxon>
        <taxon>Lophotrochozoa</taxon>
        <taxon>Platyhelminthes</taxon>
        <taxon>Monogenea</taxon>
        <taxon>Polyopisthocotylea</taxon>
        <taxon>Polystomatidea</taxon>
        <taxon>Polystomatidae</taxon>
        <taxon>Protopolystoma</taxon>
    </lineage>
</organism>
<sequence length="74" mass="8617">MEALQSRIIVGGENLLEKAEAQERLLEESALELEKQQLRAETLRQELKAKEEERINIEEKYNSLQACLFSYALH</sequence>
<name>A0A448WFL4_9PLAT</name>
<evidence type="ECO:0000256" key="1">
    <source>
        <dbReference type="SAM" id="Coils"/>
    </source>
</evidence>
<reference evidence="2" key="1">
    <citation type="submission" date="2018-11" db="EMBL/GenBank/DDBJ databases">
        <authorList>
            <consortium name="Pathogen Informatics"/>
        </authorList>
    </citation>
    <scope>NUCLEOTIDE SEQUENCE</scope>
</reference>